<sequence>MEPLNQTLAARLGSHLNEWTSARFQSGVPQWKEALETLLKKLAEILLRGRTRSDDETYLQKQELLSNVLLECVPALVERLKPDSLMSLDVNKDPFKGARALAVKEAMVKIYEELKAKVASGRGRGSIADALLCPTSGFLENFRLLFKHHVFETSEFGKFTNQEEIDPRSSVFCILESHLKVYDGKRKIAGMMNPLATPAPRGRTRNKVFQVWEEAIFWIADWLHGELVKRQKRPEKLEELGREVALFRENIMRLPPCENPSVTVERVLTAARRVRGGD</sequence>
<name>A0A0G4FUC7_9ALVE</name>
<evidence type="ECO:0000313" key="1">
    <source>
        <dbReference type="EMBL" id="CEM18083.1"/>
    </source>
</evidence>
<reference evidence="1" key="1">
    <citation type="submission" date="2014-11" db="EMBL/GenBank/DDBJ databases">
        <authorList>
            <person name="Otto D Thomas"/>
            <person name="Naeem Raeece"/>
        </authorList>
    </citation>
    <scope>NUCLEOTIDE SEQUENCE</scope>
</reference>
<gene>
    <name evidence="1" type="ORF">Cvel_18668</name>
</gene>
<dbReference type="EMBL" id="CDMZ01000619">
    <property type="protein sequence ID" value="CEM18083.1"/>
    <property type="molecule type" value="Genomic_DNA"/>
</dbReference>
<protein>
    <submittedName>
        <fullName evidence="1">Uncharacterized protein</fullName>
    </submittedName>
</protein>
<proteinExistence type="predicted"/>
<dbReference type="AlphaFoldDB" id="A0A0G4FUC7"/>
<dbReference type="VEuPathDB" id="CryptoDB:Cvel_18668"/>
<organism evidence="1">
    <name type="scientific">Chromera velia CCMP2878</name>
    <dbReference type="NCBI Taxonomy" id="1169474"/>
    <lineage>
        <taxon>Eukaryota</taxon>
        <taxon>Sar</taxon>
        <taxon>Alveolata</taxon>
        <taxon>Colpodellida</taxon>
        <taxon>Chromeraceae</taxon>
        <taxon>Chromera</taxon>
    </lineage>
</organism>
<accession>A0A0G4FUC7</accession>